<evidence type="ECO:0000313" key="3">
    <source>
        <dbReference type="Proteomes" id="UP000254134"/>
    </source>
</evidence>
<dbReference type="Gene3D" id="3.40.50.1820">
    <property type="entry name" value="alpha/beta hydrolase"/>
    <property type="match status" value="1"/>
</dbReference>
<protein>
    <submittedName>
        <fullName evidence="2">Putative esterase</fullName>
    </submittedName>
</protein>
<dbReference type="Proteomes" id="UP000254134">
    <property type="component" value="Unassembled WGS sequence"/>
</dbReference>
<dbReference type="SUPFAM" id="SSF53474">
    <property type="entry name" value="alpha/beta-Hydrolases"/>
    <property type="match status" value="1"/>
</dbReference>
<dbReference type="InterPro" id="IPR000801">
    <property type="entry name" value="Esterase-like"/>
</dbReference>
<sequence length="322" mass="35411">MSGQAVDRTPSRKRRPRALRAALLAVAAAAFVAPGLLGLVRYLDNYWLYRGYPPPKDPAFVDRAGTTQTIAVASPALGGRRQTVIVYLPPGYARHAATRYPVFYLLHGFPGRPAAFLQTVRLGVVEDILLAKRKARPLILVMPFGSTGTFTDKEWANGVRAGEGWETFVARDLVRAIDARYRTVRSGGGRALGGLSEGGYGAVNIGLHHPGRFRVLESWSGYMLADRARSIFGTDPRRLAHNSPLLELPGRAAALRRAHTFVWFYSGRRDKLRVQNAAFASALARARIPHRFFLVSGGHNWSLWRGNASLAFLAASRRLARG</sequence>
<accession>A0A7M2Z212</accession>
<dbReference type="AlphaFoldDB" id="A0A7M2Z212"/>
<reference evidence="2 3" key="1">
    <citation type="submission" date="2018-07" db="EMBL/GenBank/DDBJ databases">
        <title>High-quality-draft genome sequence of Gaiella occulta.</title>
        <authorList>
            <person name="Severino R."/>
            <person name="Froufe H.J.C."/>
            <person name="Rainey F.A."/>
            <person name="Barroso C."/>
            <person name="Albuquerque L."/>
            <person name="Lobo-Da-Cunha A."/>
            <person name="Da Costa M.S."/>
            <person name="Egas C."/>
        </authorList>
    </citation>
    <scope>NUCLEOTIDE SEQUENCE [LARGE SCALE GENOMIC DNA]</scope>
    <source>
        <strain evidence="2 3">F2-233</strain>
    </source>
</reference>
<dbReference type="GO" id="GO:0016747">
    <property type="term" value="F:acyltransferase activity, transferring groups other than amino-acyl groups"/>
    <property type="evidence" value="ECO:0007669"/>
    <property type="project" value="TreeGrafter"/>
</dbReference>
<evidence type="ECO:0000313" key="2">
    <source>
        <dbReference type="EMBL" id="RDI76199.1"/>
    </source>
</evidence>
<organism evidence="2 3">
    <name type="scientific">Gaiella occulta</name>
    <dbReference type="NCBI Taxonomy" id="1002870"/>
    <lineage>
        <taxon>Bacteria</taxon>
        <taxon>Bacillati</taxon>
        <taxon>Actinomycetota</taxon>
        <taxon>Thermoleophilia</taxon>
        <taxon>Gaiellales</taxon>
        <taxon>Gaiellaceae</taxon>
        <taxon>Gaiella</taxon>
    </lineage>
</organism>
<dbReference type="InterPro" id="IPR029058">
    <property type="entry name" value="AB_hydrolase_fold"/>
</dbReference>
<gene>
    <name evidence="2" type="ORF">Gocc_0618</name>
</gene>
<dbReference type="RefSeq" id="WP_114795031.1">
    <property type="nucleotide sequence ID" value="NZ_QQZY01000001.1"/>
</dbReference>
<dbReference type="PANTHER" id="PTHR48098:SF1">
    <property type="entry name" value="DIACYLGLYCEROL ACYLTRANSFERASE_MYCOLYLTRANSFERASE AG85A"/>
    <property type="match status" value="1"/>
</dbReference>
<name>A0A7M2Z212_9ACTN</name>
<keyword evidence="3" id="KW-1185">Reference proteome</keyword>
<dbReference type="OrthoDB" id="3723842at2"/>
<proteinExistence type="predicted"/>
<feature type="transmembrane region" description="Helical" evidence="1">
    <location>
        <begin position="21"/>
        <end position="43"/>
    </location>
</feature>
<dbReference type="Pfam" id="PF00756">
    <property type="entry name" value="Esterase"/>
    <property type="match status" value="1"/>
</dbReference>
<evidence type="ECO:0000256" key="1">
    <source>
        <dbReference type="SAM" id="Phobius"/>
    </source>
</evidence>
<reference evidence="3" key="2">
    <citation type="journal article" date="2019" name="MicrobiologyOpen">
        <title>High-quality draft genome sequence of Gaiella occulta isolated from a 150 meter deep mineral water borehole and comparison with the genome sequences of other deep-branching lineages of the phylum Actinobacteria.</title>
        <authorList>
            <person name="Severino R."/>
            <person name="Froufe H.J.C."/>
            <person name="Barroso C."/>
            <person name="Albuquerque L."/>
            <person name="Lobo-da-Cunha A."/>
            <person name="da Costa M.S."/>
            <person name="Egas C."/>
        </authorList>
    </citation>
    <scope>NUCLEOTIDE SEQUENCE [LARGE SCALE GENOMIC DNA]</scope>
    <source>
        <strain evidence="3">F2-233</strain>
    </source>
</reference>
<keyword evidence="1" id="KW-1133">Transmembrane helix</keyword>
<dbReference type="PANTHER" id="PTHR48098">
    <property type="entry name" value="ENTEROCHELIN ESTERASE-RELATED"/>
    <property type="match status" value="1"/>
</dbReference>
<keyword evidence="1" id="KW-0812">Transmembrane</keyword>
<dbReference type="EMBL" id="QQZY01000001">
    <property type="protein sequence ID" value="RDI76199.1"/>
    <property type="molecule type" value="Genomic_DNA"/>
</dbReference>
<dbReference type="InterPro" id="IPR050583">
    <property type="entry name" value="Mycobacterial_A85_antigen"/>
</dbReference>
<keyword evidence="1" id="KW-0472">Membrane</keyword>
<comment type="caution">
    <text evidence="2">The sequence shown here is derived from an EMBL/GenBank/DDBJ whole genome shotgun (WGS) entry which is preliminary data.</text>
</comment>